<gene>
    <name evidence="2" type="ORF">AX245_02480</name>
</gene>
<proteinExistence type="predicted"/>
<reference evidence="2 3" key="1">
    <citation type="journal article" date="2016" name="Sci. Rep.">
        <title>Serotype IV Streptococcus agalactiae ST-452 has arisen from large genomic recombination events between CC23 and the hypervirulent CC17 lineages.</title>
        <authorList>
            <person name="Campisi E."/>
            <person name="Rinaudo C.D."/>
            <person name="Donati C."/>
            <person name="Barucco M."/>
            <person name="Torricelli G."/>
            <person name="Edwards M.S."/>
            <person name="Baker C.J."/>
            <person name="Margarit I."/>
            <person name="Rosini R."/>
        </authorList>
    </citation>
    <scope>NUCLEOTIDE SEQUENCE [LARGE SCALE GENOMIC DNA]</scope>
    <source>
        <strain evidence="2 3">CZ-PW-140</strain>
    </source>
</reference>
<protein>
    <recommendedName>
        <fullName evidence="1">YegS/DAGK C-terminal domain-containing protein</fullName>
    </recommendedName>
</protein>
<evidence type="ECO:0000313" key="2">
    <source>
        <dbReference type="EMBL" id="OCM70464.1"/>
    </source>
</evidence>
<evidence type="ECO:0000313" key="3">
    <source>
        <dbReference type="Proteomes" id="UP000093122"/>
    </source>
</evidence>
<evidence type="ECO:0000259" key="1">
    <source>
        <dbReference type="Pfam" id="PF19279"/>
    </source>
</evidence>
<dbReference type="Gene3D" id="2.60.200.40">
    <property type="match status" value="1"/>
</dbReference>
<dbReference type="InterPro" id="IPR045540">
    <property type="entry name" value="YegS/DAGK_C"/>
</dbReference>
<feature type="domain" description="YegS/DAGK C-terminal" evidence="1">
    <location>
        <begin position="52"/>
        <end position="181"/>
    </location>
</feature>
<dbReference type="Proteomes" id="UP000093122">
    <property type="component" value="Unassembled WGS sequence"/>
</dbReference>
<dbReference type="EMBL" id="MAWT01000046">
    <property type="protein sequence ID" value="OCM70464.1"/>
    <property type="molecule type" value="Genomic_DNA"/>
</dbReference>
<dbReference type="KEGG" id="sage:EN72_00020"/>
<sequence>MKIPNLKETLTAIQTERLKEINCFIYDKGLILNSLDLGFAAYVVWKASNSKIKNILNRYRLGKITYIVIAIKSLLHSSKVQVLVEGETGQRIKLNDLYFFALANNTYFGGGITIWPKASALTAELDMVYAKGHTFLKRLSILLSLVFKRHTTSKSIKHQTFKAMTVYFPKNSLIEIDGEIVELDQISLKCQKRYLYM</sequence>
<dbReference type="SUPFAM" id="SSF111331">
    <property type="entry name" value="NAD kinase/diacylglycerol kinase-like"/>
    <property type="match status" value="1"/>
</dbReference>
<name>A0A0E1EJ69_STRAG</name>
<dbReference type="AlphaFoldDB" id="A0A0E1EJ69"/>
<comment type="caution">
    <text evidence="2">The sequence shown here is derived from an EMBL/GenBank/DDBJ whole genome shotgun (WGS) entry which is preliminary data.</text>
</comment>
<organism evidence="2 3">
    <name type="scientific">Streptococcus agalactiae</name>
    <dbReference type="NCBI Taxonomy" id="1311"/>
    <lineage>
        <taxon>Bacteria</taxon>
        <taxon>Bacillati</taxon>
        <taxon>Bacillota</taxon>
        <taxon>Bacilli</taxon>
        <taxon>Lactobacillales</taxon>
        <taxon>Streptococcaceae</taxon>
        <taxon>Streptococcus</taxon>
    </lineage>
</organism>
<dbReference type="Pfam" id="PF19279">
    <property type="entry name" value="YegS_C"/>
    <property type="match status" value="1"/>
</dbReference>
<accession>A0A0E1EJ69</accession>
<dbReference type="InterPro" id="IPR016064">
    <property type="entry name" value="NAD/diacylglycerol_kinase_sf"/>
</dbReference>